<dbReference type="Gene3D" id="1.20.120.910">
    <property type="entry name" value="DksA, coiled-coil domain"/>
    <property type="match status" value="1"/>
</dbReference>
<keyword evidence="1" id="KW-0479">Metal-binding</keyword>
<dbReference type="Proteomes" id="UP001499994">
    <property type="component" value="Unassembled WGS sequence"/>
</dbReference>
<organism evidence="6 7">
    <name type="scientific">Gibbsiella dentisursi</name>
    <dbReference type="NCBI Taxonomy" id="796890"/>
    <lineage>
        <taxon>Bacteria</taxon>
        <taxon>Pseudomonadati</taxon>
        <taxon>Pseudomonadota</taxon>
        <taxon>Gammaproteobacteria</taxon>
        <taxon>Enterobacterales</taxon>
        <taxon>Yersiniaceae</taxon>
        <taxon>Gibbsiella</taxon>
    </lineage>
</organism>
<gene>
    <name evidence="6" type="ORF">GCM10022405_40980</name>
</gene>
<dbReference type="EMBL" id="BAABDG010000010">
    <property type="protein sequence ID" value="GAA3911630.1"/>
    <property type="molecule type" value="Genomic_DNA"/>
</dbReference>
<dbReference type="Pfam" id="PF01258">
    <property type="entry name" value="zf-dskA_traR"/>
    <property type="match status" value="1"/>
</dbReference>
<accession>A0ABP7M1A6</accession>
<feature type="zinc finger region" description="dksA C4-type" evidence="4">
    <location>
        <begin position="35"/>
        <end position="59"/>
    </location>
</feature>
<reference evidence="7" key="1">
    <citation type="journal article" date="2019" name="Int. J. Syst. Evol. Microbiol.">
        <title>The Global Catalogue of Microorganisms (GCM) 10K type strain sequencing project: providing services to taxonomists for standard genome sequencing and annotation.</title>
        <authorList>
            <consortium name="The Broad Institute Genomics Platform"/>
            <consortium name="The Broad Institute Genome Sequencing Center for Infectious Disease"/>
            <person name="Wu L."/>
            <person name="Ma J."/>
        </authorList>
    </citation>
    <scope>NUCLEOTIDE SEQUENCE [LARGE SCALE GENOMIC DNA]</scope>
    <source>
        <strain evidence="7">JCM 17201</strain>
    </source>
</reference>
<evidence type="ECO:0000256" key="4">
    <source>
        <dbReference type="PROSITE-ProRule" id="PRU00510"/>
    </source>
</evidence>
<dbReference type="PROSITE" id="PS51128">
    <property type="entry name" value="ZF_DKSA_2"/>
    <property type="match status" value="1"/>
</dbReference>
<evidence type="ECO:0000256" key="3">
    <source>
        <dbReference type="ARBA" id="ARBA00022833"/>
    </source>
</evidence>
<dbReference type="PANTHER" id="PTHR38777">
    <property type="entry name" value="FELS-2 PROPHAGE PROTEIN"/>
    <property type="match status" value="1"/>
</dbReference>
<evidence type="ECO:0000256" key="2">
    <source>
        <dbReference type="ARBA" id="ARBA00022771"/>
    </source>
</evidence>
<name>A0ABP7M1A6_9GAMM</name>
<dbReference type="NCBIfam" id="TIGR02419">
    <property type="entry name" value="C4_traR_proteo"/>
    <property type="match status" value="1"/>
</dbReference>
<dbReference type="RefSeq" id="WP_346082717.1">
    <property type="nucleotide sequence ID" value="NZ_BAABDG010000010.1"/>
</dbReference>
<comment type="caution">
    <text evidence="6">The sequence shown here is derived from an EMBL/GenBank/DDBJ whole genome shotgun (WGS) entry which is preliminary data.</text>
</comment>
<proteinExistence type="predicted"/>
<sequence>MADQIDIAQERHQLVLDAQIQNATTRTAAPSAFHCEECGAPIPEQRRSSIQGVSTCVACQEIIEAKSRHIRK</sequence>
<dbReference type="PANTHER" id="PTHR38777:SF1">
    <property type="entry name" value="DNAK SUPPRESSOR PROTEIN"/>
    <property type="match status" value="1"/>
</dbReference>
<protein>
    <submittedName>
        <fullName evidence="6">TraR/DksA C4-type zinc finger protein</fullName>
    </submittedName>
</protein>
<keyword evidence="3" id="KW-0862">Zinc</keyword>
<dbReference type="SUPFAM" id="SSF57716">
    <property type="entry name" value="Glucocorticoid receptor-like (DNA-binding domain)"/>
    <property type="match status" value="1"/>
</dbReference>
<evidence type="ECO:0000259" key="5">
    <source>
        <dbReference type="Pfam" id="PF01258"/>
    </source>
</evidence>
<evidence type="ECO:0000313" key="7">
    <source>
        <dbReference type="Proteomes" id="UP001499994"/>
    </source>
</evidence>
<keyword evidence="2" id="KW-0863">Zinc-finger</keyword>
<dbReference type="InterPro" id="IPR000962">
    <property type="entry name" value="Znf_DskA_TraR"/>
</dbReference>
<evidence type="ECO:0000313" key="6">
    <source>
        <dbReference type="EMBL" id="GAA3911630.1"/>
    </source>
</evidence>
<dbReference type="InterPro" id="IPR012783">
    <property type="entry name" value="Znf_C4_TraR"/>
</dbReference>
<feature type="domain" description="Zinc finger DksA/TraR C4-type" evidence="5">
    <location>
        <begin position="34"/>
        <end position="64"/>
    </location>
</feature>
<evidence type="ECO:0000256" key="1">
    <source>
        <dbReference type="ARBA" id="ARBA00022723"/>
    </source>
</evidence>
<keyword evidence="7" id="KW-1185">Reference proteome</keyword>